<dbReference type="Proteomes" id="UP000234914">
    <property type="component" value="Unassembled WGS sequence"/>
</dbReference>
<dbReference type="Pfam" id="PF03864">
    <property type="entry name" value="Phage_cap_E"/>
    <property type="match status" value="1"/>
</dbReference>
<comment type="caution">
    <text evidence="1">The sequence shown here is derived from an EMBL/GenBank/DDBJ whole genome shotgun (WGS) entry which is preliminary data.</text>
</comment>
<reference evidence="1 2" key="1">
    <citation type="submission" date="2017-12" db="EMBL/GenBank/DDBJ databases">
        <title>Phylogenetic diversity of female urinary microbiome.</title>
        <authorList>
            <person name="Thomas-White K."/>
            <person name="Wolfe A.J."/>
        </authorList>
    </citation>
    <scope>NUCLEOTIDE SEQUENCE [LARGE SCALE GENOMIC DNA]</scope>
    <source>
        <strain evidence="1 2">UMB0416</strain>
    </source>
</reference>
<evidence type="ECO:0000313" key="1">
    <source>
        <dbReference type="EMBL" id="PKZ68282.1"/>
    </source>
</evidence>
<protein>
    <submittedName>
        <fullName evidence="1">Major capsid protein</fullName>
    </submittedName>
</protein>
<organism evidence="1 2">
    <name type="scientific">Faucicola osloensis</name>
    <name type="common">Moraxella osloensis</name>
    <dbReference type="NCBI Taxonomy" id="34062"/>
    <lineage>
        <taxon>Bacteria</taxon>
        <taxon>Pseudomonadati</taxon>
        <taxon>Pseudomonadota</taxon>
        <taxon>Gammaproteobacteria</taxon>
        <taxon>Moraxellales</taxon>
        <taxon>Moraxellaceae</taxon>
        <taxon>Faucicola</taxon>
    </lineage>
</organism>
<accession>A0A2I1RGM6</accession>
<name>A0A2I1RGM6_FAUOS</name>
<gene>
    <name evidence="1" type="ORF">CYJ96_09065</name>
</gene>
<proteinExistence type="predicted"/>
<dbReference type="EMBL" id="PKJS01000011">
    <property type="protein sequence ID" value="PKZ68282.1"/>
    <property type="molecule type" value="Genomic_DNA"/>
</dbReference>
<dbReference type="AlphaFoldDB" id="A0A2I1RGM6"/>
<sequence length="331" mass="36667">MPLSNEANFGVRPLTDAINNLPVTPTTIRESGLFVPEYLTTTYVDVESKGNQLTLVQSAPRGTPGKPVAESREGKKTFQCVHLPKDDVVRADDVQNVRAFGSENTAAAVNDKVNDKLAGMKSDLEYTREHLQLGALQGKVLDADGTVIVDFNKEFNITRPNLALGLSNDTTKAGSVLDKFLRERRKALAGDTFKGWVVYASPEWLEAFIYHKSIYDLYARFADSAKVYTQDNSNTEVAFRYRNVDIVEYDYQFGSEVDIKAGEALLAPVGTKKTLKEYFAPADMNATVNTKALPYYASREKLLHDKGWSLHAQTNPLPVALRPLALATLKI</sequence>
<dbReference type="InterPro" id="IPR005564">
    <property type="entry name" value="Major_capsid_GpE"/>
</dbReference>
<evidence type="ECO:0000313" key="2">
    <source>
        <dbReference type="Proteomes" id="UP000234914"/>
    </source>
</evidence>
<dbReference type="RefSeq" id="WP_101964752.1">
    <property type="nucleotide sequence ID" value="NZ_JAHXPO010000020.1"/>
</dbReference>